<reference evidence="2 3" key="1">
    <citation type="submission" date="2020-01" db="EMBL/GenBank/DDBJ databases">
        <authorList>
            <person name="Palmer J.M."/>
        </authorList>
    </citation>
    <scope>NUCLEOTIDE SEQUENCE [LARGE SCALE GENOMIC DNA]</scope>
    <source>
        <strain evidence="2 3">TWF970</strain>
    </source>
</reference>
<accession>A0A7C8RNM6</accession>
<protein>
    <recommendedName>
        <fullName evidence="4">Transmembrane protein</fullName>
    </recommendedName>
</protein>
<evidence type="ECO:0000313" key="2">
    <source>
        <dbReference type="EMBL" id="KAF3291209.1"/>
    </source>
</evidence>
<gene>
    <name evidence="2" type="ORF">TWF970_000439</name>
</gene>
<feature type="transmembrane region" description="Helical" evidence="1">
    <location>
        <begin position="35"/>
        <end position="59"/>
    </location>
</feature>
<evidence type="ECO:0000313" key="3">
    <source>
        <dbReference type="Proteomes" id="UP000474640"/>
    </source>
</evidence>
<comment type="caution">
    <text evidence="2">The sequence shown here is derived from an EMBL/GenBank/DDBJ whole genome shotgun (WGS) entry which is preliminary data.</text>
</comment>
<keyword evidence="1" id="KW-1133">Transmembrane helix</keyword>
<evidence type="ECO:0000256" key="1">
    <source>
        <dbReference type="SAM" id="Phobius"/>
    </source>
</evidence>
<keyword evidence="1" id="KW-0812">Transmembrane</keyword>
<proteinExistence type="predicted"/>
<evidence type="ECO:0008006" key="4">
    <source>
        <dbReference type="Google" id="ProtNLM"/>
    </source>
</evidence>
<keyword evidence="1" id="KW-0472">Membrane</keyword>
<dbReference type="Proteomes" id="UP000474640">
    <property type="component" value="Unassembled WGS sequence"/>
</dbReference>
<name>A0A7C8RNM6_ORBOL</name>
<dbReference type="AlphaFoldDB" id="A0A7C8RNM6"/>
<sequence length="82" mass="9491">MKPPSDGYRHAFMHYDSVELPTPLRLLILYNRRRCVLACSCCVIMTSMALTWSCVTPIFNFQEEHEDNCKSSPARLRPLELS</sequence>
<organism evidence="2 3">
    <name type="scientific">Orbilia oligospora</name>
    <name type="common">Nematode-trapping fungus</name>
    <name type="synonym">Arthrobotrys oligospora</name>
    <dbReference type="NCBI Taxonomy" id="2813651"/>
    <lineage>
        <taxon>Eukaryota</taxon>
        <taxon>Fungi</taxon>
        <taxon>Dikarya</taxon>
        <taxon>Ascomycota</taxon>
        <taxon>Pezizomycotina</taxon>
        <taxon>Orbiliomycetes</taxon>
        <taxon>Orbiliales</taxon>
        <taxon>Orbiliaceae</taxon>
        <taxon>Orbilia</taxon>
    </lineage>
</organism>
<dbReference type="EMBL" id="JAABOJ010000001">
    <property type="protein sequence ID" value="KAF3291209.1"/>
    <property type="molecule type" value="Genomic_DNA"/>
</dbReference>